<accession>A0A5N5X787</accession>
<keyword evidence="2 6" id="KW-0853">WD repeat</keyword>
<feature type="repeat" description="WD" evidence="6">
    <location>
        <begin position="647"/>
        <end position="677"/>
    </location>
</feature>
<dbReference type="GO" id="GO:0005634">
    <property type="term" value="C:nucleus"/>
    <property type="evidence" value="ECO:0007669"/>
    <property type="project" value="TreeGrafter"/>
</dbReference>
<dbReference type="PANTHER" id="PTHR22852:SF0">
    <property type="entry name" value="DENTICLELESS PROTEIN HOMOLOG"/>
    <property type="match status" value="1"/>
</dbReference>
<dbReference type="Gene3D" id="2.130.10.10">
    <property type="entry name" value="YVTN repeat-like/Quinoprotein amine dehydrogenase"/>
    <property type="match status" value="3"/>
</dbReference>
<dbReference type="InterPro" id="IPR036322">
    <property type="entry name" value="WD40_repeat_dom_sf"/>
</dbReference>
<dbReference type="GO" id="GO:0030674">
    <property type="term" value="F:protein-macromolecule adaptor activity"/>
    <property type="evidence" value="ECO:0007669"/>
    <property type="project" value="TreeGrafter"/>
</dbReference>
<dbReference type="InterPro" id="IPR001680">
    <property type="entry name" value="WD40_rpt"/>
</dbReference>
<dbReference type="InterPro" id="IPR051865">
    <property type="entry name" value="WD-repeat_CDT2_adapter"/>
</dbReference>
<feature type="region of interest" description="Disordered" evidence="7">
    <location>
        <begin position="602"/>
        <end position="628"/>
    </location>
</feature>
<dbReference type="EMBL" id="ML732179">
    <property type="protein sequence ID" value="KAB8076536.1"/>
    <property type="molecule type" value="Genomic_DNA"/>
</dbReference>
<comment type="similarity">
    <text evidence="5">Belongs to the WD repeat cdt2 family.</text>
</comment>
<protein>
    <submittedName>
        <fullName evidence="8">WD domain protein</fullName>
    </submittedName>
</protein>
<dbReference type="InterPro" id="IPR019775">
    <property type="entry name" value="WD40_repeat_CS"/>
</dbReference>
<feature type="repeat" description="WD" evidence="6">
    <location>
        <begin position="327"/>
        <end position="362"/>
    </location>
</feature>
<dbReference type="PROSITE" id="PS50294">
    <property type="entry name" value="WD_REPEATS_REGION"/>
    <property type="match status" value="1"/>
</dbReference>
<dbReference type="PROSITE" id="PS00678">
    <property type="entry name" value="WD_REPEATS_1"/>
    <property type="match status" value="1"/>
</dbReference>
<evidence type="ECO:0000256" key="1">
    <source>
        <dbReference type="ARBA" id="ARBA00004906"/>
    </source>
</evidence>
<dbReference type="PANTHER" id="PTHR22852">
    <property type="entry name" value="LETHAL 2 DENTICLELESS PROTEIN RETINOIC ACID-REGULATED NUCLEAR MATRIX-ASSOCIATED PROTEIN"/>
    <property type="match status" value="1"/>
</dbReference>
<proteinExistence type="inferred from homology"/>
<dbReference type="OrthoDB" id="2096344at2759"/>
<dbReference type="SUPFAM" id="SSF50978">
    <property type="entry name" value="WD40 repeat-like"/>
    <property type="match status" value="1"/>
</dbReference>
<dbReference type="Pfam" id="PF00400">
    <property type="entry name" value="WD40"/>
    <property type="match status" value="3"/>
</dbReference>
<feature type="repeat" description="WD" evidence="6">
    <location>
        <begin position="285"/>
        <end position="326"/>
    </location>
</feature>
<evidence type="ECO:0000313" key="9">
    <source>
        <dbReference type="Proteomes" id="UP000326565"/>
    </source>
</evidence>
<organism evidence="8 9">
    <name type="scientific">Aspergillus leporis</name>
    <dbReference type="NCBI Taxonomy" id="41062"/>
    <lineage>
        <taxon>Eukaryota</taxon>
        <taxon>Fungi</taxon>
        <taxon>Dikarya</taxon>
        <taxon>Ascomycota</taxon>
        <taxon>Pezizomycotina</taxon>
        <taxon>Eurotiomycetes</taxon>
        <taxon>Eurotiomycetidae</taxon>
        <taxon>Eurotiales</taxon>
        <taxon>Aspergillaceae</taxon>
        <taxon>Aspergillus</taxon>
        <taxon>Aspergillus subgen. Circumdati</taxon>
    </lineage>
</organism>
<dbReference type="GO" id="GO:0043161">
    <property type="term" value="P:proteasome-mediated ubiquitin-dependent protein catabolic process"/>
    <property type="evidence" value="ECO:0007669"/>
    <property type="project" value="TreeGrafter"/>
</dbReference>
<name>A0A5N5X787_9EURO</name>
<dbReference type="Proteomes" id="UP000326565">
    <property type="component" value="Unassembled WGS sequence"/>
</dbReference>
<keyword evidence="9" id="KW-1185">Reference proteome</keyword>
<keyword evidence="3" id="KW-0677">Repeat</keyword>
<evidence type="ECO:0000256" key="6">
    <source>
        <dbReference type="PROSITE-ProRule" id="PRU00221"/>
    </source>
</evidence>
<gene>
    <name evidence="8" type="ORF">BDV29DRAFT_169888</name>
</gene>
<sequence>MVGSHDLPEVPRSEPVFPPSLLELPSSPPSIVSDAGVRRKLKKPPPVTPRSFRRFFTPRSMLNGGNSAGDVRTNRQALKALSSPAVNRLGPAFTRTLKAVGTRPDPSELLHTPSRKRKFSFSSIGSPLQSSPLRKVRVRTLIQDDEEVKVTLRDLEVGSEIQTSEPKPHAIAKPPRQVSPVQRSQALQTSGQFFMRSVIGTRANRLTIRSNSGADWQDLTSNFYSRPSDSYTCANSSGNGLALPFCTASCNTNTLVAVGDEEGGVRLLDSAKGDKNGFSKAYLSFRPHMNALMDLEFSPDDMLLATASGDQTAVVIDMTTQKPIYCLSNHVSSLKRVQFQPANNKVLATCSRDGNVNIWDLRCKGFEKPSLQVRCSLESDSENSASPAPSKMTYPQVLNTIHGAHAWMPQTSAAEKLEPQIGRSDITVTSLAFLPPGRENLFVTASEANACVRLWDLRTAHNNRRGRPVLPLSTTREPDSHIKYRRFGLTSMTLGGDGSRLYTLCRDGTVYAYSTSHLILGHAPELSLNNDRPRRSGGSDKEGLGPLYGFRHPRLQVASFYVRTAIRKAVSDKPEMLAVGSSDHCAVLFPTDERLLSSAPKPTAEVDLPRNPMHLTRSGLRRTNSGAGLSGRLEDTIPIYQSGTPLIEGHKKEVSAVSWTVDGELVSLSDDYTARCWREGSDARDLRLGGEAEGRRWRCGWADTKNSYDDEDE</sequence>
<feature type="compositionally biased region" description="Low complexity" evidence="7">
    <location>
        <begin position="13"/>
        <end position="33"/>
    </location>
</feature>
<feature type="region of interest" description="Disordered" evidence="7">
    <location>
        <begin position="1"/>
        <end position="50"/>
    </location>
</feature>
<dbReference type="InterPro" id="IPR015943">
    <property type="entry name" value="WD40/YVTN_repeat-like_dom_sf"/>
</dbReference>
<reference evidence="8 9" key="1">
    <citation type="submission" date="2019-04" db="EMBL/GenBank/DDBJ databases">
        <title>Friends and foes A comparative genomics study of 23 Aspergillus species from section Flavi.</title>
        <authorList>
            <consortium name="DOE Joint Genome Institute"/>
            <person name="Kjaerbolling I."/>
            <person name="Vesth T."/>
            <person name="Frisvad J.C."/>
            <person name="Nybo J.L."/>
            <person name="Theobald S."/>
            <person name="Kildgaard S."/>
            <person name="Isbrandt T."/>
            <person name="Kuo A."/>
            <person name="Sato A."/>
            <person name="Lyhne E.K."/>
            <person name="Kogle M.E."/>
            <person name="Wiebenga A."/>
            <person name="Kun R.S."/>
            <person name="Lubbers R.J."/>
            <person name="Makela M.R."/>
            <person name="Barry K."/>
            <person name="Chovatia M."/>
            <person name="Clum A."/>
            <person name="Daum C."/>
            <person name="Haridas S."/>
            <person name="He G."/>
            <person name="LaButti K."/>
            <person name="Lipzen A."/>
            <person name="Mondo S."/>
            <person name="Riley R."/>
            <person name="Salamov A."/>
            <person name="Simmons B.A."/>
            <person name="Magnuson J.K."/>
            <person name="Henrissat B."/>
            <person name="Mortensen U.H."/>
            <person name="Larsen T.O."/>
            <person name="Devries R.P."/>
            <person name="Grigoriev I.V."/>
            <person name="Machida M."/>
            <person name="Baker S.E."/>
            <person name="Andersen M.R."/>
        </authorList>
    </citation>
    <scope>NUCLEOTIDE SEQUENCE [LARGE SCALE GENOMIC DNA]</scope>
    <source>
        <strain evidence="8 9">CBS 151.66</strain>
    </source>
</reference>
<evidence type="ECO:0000256" key="7">
    <source>
        <dbReference type="SAM" id="MobiDB-lite"/>
    </source>
</evidence>
<evidence type="ECO:0000256" key="2">
    <source>
        <dbReference type="ARBA" id="ARBA00022574"/>
    </source>
</evidence>
<dbReference type="PROSITE" id="PS50082">
    <property type="entry name" value="WD_REPEATS_2"/>
    <property type="match status" value="3"/>
</dbReference>
<evidence type="ECO:0000313" key="8">
    <source>
        <dbReference type="EMBL" id="KAB8076536.1"/>
    </source>
</evidence>
<keyword evidence="4" id="KW-0833">Ubl conjugation pathway</keyword>
<dbReference type="AlphaFoldDB" id="A0A5N5X787"/>
<evidence type="ECO:0000256" key="5">
    <source>
        <dbReference type="ARBA" id="ARBA00038344"/>
    </source>
</evidence>
<comment type="pathway">
    <text evidence="1">Protein modification; protein ubiquitination.</text>
</comment>
<dbReference type="SMART" id="SM00320">
    <property type="entry name" value="WD40"/>
    <property type="match status" value="5"/>
</dbReference>
<feature type="compositionally biased region" description="Basic and acidic residues" evidence="7">
    <location>
        <begin position="1"/>
        <end position="12"/>
    </location>
</feature>
<evidence type="ECO:0000256" key="4">
    <source>
        <dbReference type="ARBA" id="ARBA00022786"/>
    </source>
</evidence>
<evidence type="ECO:0000256" key="3">
    <source>
        <dbReference type="ARBA" id="ARBA00022737"/>
    </source>
</evidence>